<keyword evidence="2 3" id="KW-0040">ANK repeat</keyword>
<dbReference type="PANTHER" id="PTHR24201:SF15">
    <property type="entry name" value="ANKYRIN REPEAT DOMAIN-CONTAINING PROTEIN 66"/>
    <property type="match status" value="1"/>
</dbReference>
<proteinExistence type="predicted"/>
<dbReference type="InterPro" id="IPR050776">
    <property type="entry name" value="Ank_Repeat/CDKN_Inhibitor"/>
</dbReference>
<dbReference type="InterPro" id="IPR036770">
    <property type="entry name" value="Ankyrin_rpt-contain_sf"/>
</dbReference>
<feature type="repeat" description="ANK" evidence="3">
    <location>
        <begin position="34"/>
        <end position="66"/>
    </location>
</feature>
<evidence type="ECO:0000313" key="4">
    <source>
        <dbReference type="EMBL" id="NDV39776.1"/>
    </source>
</evidence>
<accession>A0A6B2LRV6</accession>
<dbReference type="EMBL" id="GIBP01010807">
    <property type="protein sequence ID" value="NDV39776.1"/>
    <property type="molecule type" value="Transcribed_RNA"/>
</dbReference>
<evidence type="ECO:0000256" key="3">
    <source>
        <dbReference type="PROSITE-ProRule" id="PRU00023"/>
    </source>
</evidence>
<reference evidence="4" key="1">
    <citation type="journal article" date="2020" name="J. Eukaryot. Microbiol.">
        <title>De novo Sequencing, Assembly and Annotation of the Transcriptome for the Free-Living Testate Amoeba Arcella intermedia.</title>
        <authorList>
            <person name="Ribeiro G.M."/>
            <person name="Porfirio-Sousa A.L."/>
            <person name="Maurer-Alcala X.X."/>
            <person name="Katz L.A."/>
            <person name="Lahr D.J.G."/>
        </authorList>
    </citation>
    <scope>NUCLEOTIDE SEQUENCE</scope>
</reference>
<dbReference type="SUPFAM" id="SSF48403">
    <property type="entry name" value="Ankyrin repeat"/>
    <property type="match status" value="1"/>
</dbReference>
<dbReference type="PANTHER" id="PTHR24201">
    <property type="entry name" value="ANK_REP_REGION DOMAIN-CONTAINING PROTEIN"/>
    <property type="match status" value="1"/>
</dbReference>
<dbReference type="Pfam" id="PF12796">
    <property type="entry name" value="Ank_2"/>
    <property type="match status" value="1"/>
</dbReference>
<organism evidence="4">
    <name type="scientific">Arcella intermedia</name>
    <dbReference type="NCBI Taxonomy" id="1963864"/>
    <lineage>
        <taxon>Eukaryota</taxon>
        <taxon>Amoebozoa</taxon>
        <taxon>Tubulinea</taxon>
        <taxon>Elardia</taxon>
        <taxon>Arcellinida</taxon>
        <taxon>Sphaerothecina</taxon>
        <taxon>Arcellidae</taxon>
        <taxon>Arcella</taxon>
    </lineage>
</organism>
<keyword evidence="1" id="KW-0677">Repeat</keyword>
<evidence type="ECO:0000256" key="1">
    <source>
        <dbReference type="ARBA" id="ARBA00022737"/>
    </source>
</evidence>
<evidence type="ECO:0000256" key="2">
    <source>
        <dbReference type="ARBA" id="ARBA00023043"/>
    </source>
</evidence>
<dbReference type="SMART" id="SM00248">
    <property type="entry name" value="ANK"/>
    <property type="match status" value="2"/>
</dbReference>
<protein>
    <submittedName>
        <fullName evidence="4">Uncharacterized protein</fullName>
    </submittedName>
</protein>
<name>A0A6B2LRV6_9EUKA</name>
<dbReference type="Gene3D" id="1.25.40.20">
    <property type="entry name" value="Ankyrin repeat-containing domain"/>
    <property type="match status" value="1"/>
</dbReference>
<sequence length="101" mass="11315">MYGLSLLHKAVLKSIDLVNLLLKNGAEPNIKDNTGATPLSLAAQAQKLDVVRVLYQHGCDIFHKDNSGKRPIDWILPVPLFEEFISELKTAHGEEFIHKLK</sequence>
<dbReference type="InterPro" id="IPR002110">
    <property type="entry name" value="Ankyrin_rpt"/>
</dbReference>
<dbReference type="PROSITE" id="PS50088">
    <property type="entry name" value="ANK_REPEAT"/>
    <property type="match status" value="1"/>
</dbReference>
<dbReference type="AlphaFoldDB" id="A0A6B2LRV6"/>
<dbReference type="PROSITE" id="PS50297">
    <property type="entry name" value="ANK_REP_REGION"/>
    <property type="match status" value="1"/>
</dbReference>